<evidence type="ECO:0000256" key="8">
    <source>
        <dbReference type="PROSITE-ProRule" id="PRU01232"/>
    </source>
</evidence>
<evidence type="ECO:0000259" key="12">
    <source>
        <dbReference type="PROSITE" id="PS51884"/>
    </source>
</evidence>
<accession>A0ABN3N190</accession>
<sequence length="303" mass="31448">MRQVARKRLLTVVAASGVIAAGAGYAHADSGAQGVAAGSPGVLSGNTVQAPVNVPVNVCDTTVTGAGVLNQSIGDTACVNADGADKDDAKSYGSKVEGHKGGDRKEDSRDWKGSSDKDRGDHHGEKRAGGVHGDNDSEHAGGANAEAAAVGSPGVLSGNVVQAPVNAPVNVCDTNVDVVALLNLDKGNTACVNENGGHDRDKDRDRDHDRDHGRDHDHGRDKDKDRDHGRDHDRDHDRDHEGRDEDYEGDHGYEGEHGPRPAGERGVLAETGSSSPANMLAPAAAGLILGGAVLYRRSRASRV</sequence>
<evidence type="ECO:0000256" key="2">
    <source>
        <dbReference type="ARBA" id="ARBA00022512"/>
    </source>
</evidence>
<comment type="subcellular location">
    <subcellularLocation>
        <location evidence="1">Secreted</location>
        <location evidence="1">Cell wall</location>
    </subcellularLocation>
</comment>
<dbReference type="Proteomes" id="UP001501358">
    <property type="component" value="Unassembled WGS sequence"/>
</dbReference>
<evidence type="ECO:0000256" key="4">
    <source>
        <dbReference type="ARBA" id="ARBA00022729"/>
    </source>
</evidence>
<dbReference type="PROSITE" id="PS51884">
    <property type="entry name" value="CHAPLIN"/>
    <property type="match status" value="2"/>
</dbReference>
<gene>
    <name evidence="13" type="ORF">GCM10010406_55640</name>
</gene>
<keyword evidence="6 8" id="KW-0034">Amyloid</keyword>
<feature type="domain" description="Gram-positive cocci surface proteins LPxTG" evidence="11">
    <location>
        <begin position="268"/>
        <end position="303"/>
    </location>
</feature>
<evidence type="ECO:0000256" key="6">
    <source>
        <dbReference type="ARBA" id="ARBA00023087"/>
    </source>
</evidence>
<feature type="domain" description="Chaplin" evidence="12">
    <location>
        <begin position="39"/>
        <end position="79"/>
    </location>
</feature>
<feature type="chain" id="PRO_5045075592" evidence="10">
    <location>
        <begin position="29"/>
        <end position="303"/>
    </location>
</feature>
<keyword evidence="7" id="KW-0572">Peptidoglycan-anchor</keyword>
<proteinExistence type="predicted"/>
<keyword evidence="3" id="KW-0964">Secreted</keyword>
<dbReference type="PROSITE" id="PS50847">
    <property type="entry name" value="GRAM_POS_ANCHORING"/>
    <property type="match status" value="1"/>
</dbReference>
<keyword evidence="4 10" id="KW-0732">Signal</keyword>
<keyword evidence="5" id="KW-0130">Cell adhesion</keyword>
<organism evidence="13 14">
    <name type="scientific">Streptomyces thermolineatus</name>
    <dbReference type="NCBI Taxonomy" id="44033"/>
    <lineage>
        <taxon>Bacteria</taxon>
        <taxon>Bacillati</taxon>
        <taxon>Actinomycetota</taxon>
        <taxon>Actinomycetes</taxon>
        <taxon>Kitasatosporales</taxon>
        <taxon>Streptomycetaceae</taxon>
        <taxon>Streptomyces</taxon>
    </lineage>
</organism>
<keyword evidence="14" id="KW-1185">Reference proteome</keyword>
<evidence type="ECO:0000256" key="10">
    <source>
        <dbReference type="SAM" id="SignalP"/>
    </source>
</evidence>
<keyword evidence="2" id="KW-0134">Cell wall</keyword>
<name>A0ABN3N190_9ACTN</name>
<comment type="caution">
    <text evidence="13">The sequence shown here is derived from an EMBL/GenBank/DDBJ whole genome shotgun (WGS) entry which is preliminary data.</text>
</comment>
<feature type="region of interest" description="Disordered" evidence="9">
    <location>
        <begin position="83"/>
        <end position="143"/>
    </location>
</feature>
<dbReference type="EMBL" id="BAAATA010000068">
    <property type="protein sequence ID" value="GAA2512533.1"/>
    <property type="molecule type" value="Genomic_DNA"/>
</dbReference>
<protein>
    <submittedName>
        <fullName evidence="13">Uncharacterized protein</fullName>
    </submittedName>
</protein>
<evidence type="ECO:0000256" key="1">
    <source>
        <dbReference type="ARBA" id="ARBA00004191"/>
    </source>
</evidence>
<evidence type="ECO:0000313" key="14">
    <source>
        <dbReference type="Proteomes" id="UP001501358"/>
    </source>
</evidence>
<evidence type="ECO:0000256" key="9">
    <source>
        <dbReference type="SAM" id="MobiDB-lite"/>
    </source>
</evidence>
<feature type="compositionally biased region" description="Basic and acidic residues" evidence="9">
    <location>
        <begin position="83"/>
        <end position="139"/>
    </location>
</feature>
<reference evidence="13 14" key="1">
    <citation type="journal article" date="2019" name="Int. J. Syst. Evol. Microbiol.">
        <title>The Global Catalogue of Microorganisms (GCM) 10K type strain sequencing project: providing services to taxonomists for standard genome sequencing and annotation.</title>
        <authorList>
            <consortium name="The Broad Institute Genomics Platform"/>
            <consortium name="The Broad Institute Genome Sequencing Center for Infectious Disease"/>
            <person name="Wu L."/>
            <person name="Ma J."/>
        </authorList>
    </citation>
    <scope>NUCLEOTIDE SEQUENCE [LARGE SCALE GENOMIC DNA]</scope>
    <source>
        <strain evidence="13 14">JCM 6307</strain>
    </source>
</reference>
<evidence type="ECO:0000256" key="7">
    <source>
        <dbReference type="ARBA" id="ARBA00023088"/>
    </source>
</evidence>
<dbReference type="InterPro" id="IPR019931">
    <property type="entry name" value="LPXTG_anchor"/>
</dbReference>
<evidence type="ECO:0000256" key="5">
    <source>
        <dbReference type="ARBA" id="ARBA00022889"/>
    </source>
</evidence>
<evidence type="ECO:0000313" key="13">
    <source>
        <dbReference type="EMBL" id="GAA2512533.1"/>
    </source>
</evidence>
<dbReference type="InterPro" id="IPR005528">
    <property type="entry name" value="ChpA-H"/>
</dbReference>
<evidence type="ECO:0000256" key="3">
    <source>
        <dbReference type="ARBA" id="ARBA00022525"/>
    </source>
</evidence>
<feature type="domain" description="Chaplin" evidence="12">
    <location>
        <begin position="152"/>
        <end position="192"/>
    </location>
</feature>
<evidence type="ECO:0000259" key="11">
    <source>
        <dbReference type="PROSITE" id="PS50847"/>
    </source>
</evidence>
<feature type="compositionally biased region" description="Basic and acidic residues" evidence="9">
    <location>
        <begin position="196"/>
        <end position="263"/>
    </location>
</feature>
<feature type="region of interest" description="Disordered" evidence="9">
    <location>
        <begin position="188"/>
        <end position="278"/>
    </location>
</feature>
<dbReference type="Pfam" id="PF03777">
    <property type="entry name" value="ChpA-C"/>
    <property type="match status" value="2"/>
</dbReference>
<feature type="signal peptide" evidence="10">
    <location>
        <begin position="1"/>
        <end position="28"/>
    </location>
</feature>
<dbReference type="RefSeq" id="WP_344386267.1">
    <property type="nucleotide sequence ID" value="NZ_BAAATA010000068.1"/>
</dbReference>